<accession>A0ABT5VAQ3</accession>
<gene>
    <name evidence="3" type="ORF">N7Z68_03455</name>
</gene>
<dbReference type="InterPro" id="IPR013651">
    <property type="entry name" value="ATP-grasp_RimK-type"/>
</dbReference>
<dbReference type="Gene3D" id="3.30.470.20">
    <property type="entry name" value="ATP-grasp fold, B domain"/>
    <property type="match status" value="1"/>
</dbReference>
<feature type="domain" description="ATP-grasp" evidence="2">
    <location>
        <begin position="106"/>
        <end position="286"/>
    </location>
</feature>
<name>A0ABT5VAQ3_9BACI</name>
<dbReference type="SUPFAM" id="SSF56059">
    <property type="entry name" value="Glutathione synthetase ATP-binding domain-like"/>
    <property type="match status" value="1"/>
</dbReference>
<dbReference type="PANTHER" id="PTHR21621:SF0">
    <property type="entry name" value="BETA-CITRYLGLUTAMATE SYNTHASE B-RELATED"/>
    <property type="match status" value="1"/>
</dbReference>
<evidence type="ECO:0000259" key="2">
    <source>
        <dbReference type="PROSITE" id="PS50975"/>
    </source>
</evidence>
<dbReference type="InterPro" id="IPR013815">
    <property type="entry name" value="ATP_grasp_subdomain_1"/>
</dbReference>
<evidence type="ECO:0000313" key="4">
    <source>
        <dbReference type="Proteomes" id="UP001148125"/>
    </source>
</evidence>
<dbReference type="RefSeq" id="WP_275117059.1">
    <property type="nucleotide sequence ID" value="NZ_JAOTPO010000002.1"/>
</dbReference>
<protein>
    <submittedName>
        <fullName evidence="3">ATP-grasp domain-containing protein</fullName>
    </submittedName>
</protein>
<keyword evidence="4" id="KW-1185">Reference proteome</keyword>
<dbReference type="Pfam" id="PF08443">
    <property type="entry name" value="RimK"/>
    <property type="match status" value="1"/>
</dbReference>
<organism evidence="3 4">
    <name type="scientific">Alkalihalobacterium chitinilyticum</name>
    <dbReference type="NCBI Taxonomy" id="2980103"/>
    <lineage>
        <taxon>Bacteria</taxon>
        <taxon>Bacillati</taxon>
        <taxon>Bacillota</taxon>
        <taxon>Bacilli</taxon>
        <taxon>Bacillales</taxon>
        <taxon>Bacillaceae</taxon>
        <taxon>Alkalihalobacterium</taxon>
    </lineage>
</organism>
<dbReference type="Gene3D" id="3.30.1490.20">
    <property type="entry name" value="ATP-grasp fold, A domain"/>
    <property type="match status" value="1"/>
</dbReference>
<sequence>MKKKRTGWLIYNREDADKNQAYIDWMLEEANLLGIDLSFYLKEDLLYGVIDQQLFIHHHQSELQLPEFAIMRNIDPLFSQQLEALGVTVFNTSFVSGLCNDKARTHQFLTRAGIPMLNTLFVKKNEFVPLHLPFSYPIVVKEVSGRSGQQVYAVESLQALEALLANITSNDLIIQEMGDVPGKDVRVFVIGSTIIAAILRYSSTDFKANFSLGGSAKIYELNDEETALVEKIIAQFDGQLGLVGIDFLFDKEGQFIFNEIEDVVGSRTLSANSNYNIVRLYLQHMMKVLADV</sequence>
<keyword evidence="1" id="KW-0547">Nucleotide-binding</keyword>
<evidence type="ECO:0000256" key="1">
    <source>
        <dbReference type="PROSITE-ProRule" id="PRU00409"/>
    </source>
</evidence>
<dbReference type="PANTHER" id="PTHR21621">
    <property type="entry name" value="RIBOSOMAL PROTEIN S6 MODIFICATION PROTEIN"/>
    <property type="match status" value="1"/>
</dbReference>
<dbReference type="InterPro" id="IPR011761">
    <property type="entry name" value="ATP-grasp"/>
</dbReference>
<proteinExistence type="predicted"/>
<keyword evidence="1" id="KW-0067">ATP-binding</keyword>
<dbReference type="EMBL" id="JAOTPO010000002">
    <property type="protein sequence ID" value="MDE5412427.1"/>
    <property type="molecule type" value="Genomic_DNA"/>
</dbReference>
<reference evidence="3" key="1">
    <citation type="submission" date="2024-05" db="EMBL/GenBank/DDBJ databases">
        <title>Alkalihalobacillus sp. strain MEB203 novel alkaliphilic bacterium from Lonar Lake, India.</title>
        <authorList>
            <person name="Joshi A."/>
            <person name="Thite S."/>
            <person name="Mengade P."/>
        </authorList>
    </citation>
    <scope>NUCLEOTIDE SEQUENCE</scope>
    <source>
        <strain evidence="3">MEB 203</strain>
    </source>
</reference>
<comment type="caution">
    <text evidence="3">The sequence shown here is derived from an EMBL/GenBank/DDBJ whole genome shotgun (WGS) entry which is preliminary data.</text>
</comment>
<dbReference type="PROSITE" id="PS50975">
    <property type="entry name" value="ATP_GRASP"/>
    <property type="match status" value="1"/>
</dbReference>
<dbReference type="Proteomes" id="UP001148125">
    <property type="component" value="Unassembled WGS sequence"/>
</dbReference>
<evidence type="ECO:0000313" key="3">
    <source>
        <dbReference type="EMBL" id="MDE5412427.1"/>
    </source>
</evidence>